<evidence type="ECO:0000256" key="1">
    <source>
        <dbReference type="ARBA" id="ARBA00004651"/>
    </source>
</evidence>
<organism evidence="9 10">
    <name type="scientific">Hungatella hathewayi WAL-18680</name>
    <dbReference type="NCBI Taxonomy" id="742737"/>
    <lineage>
        <taxon>Bacteria</taxon>
        <taxon>Bacillati</taxon>
        <taxon>Bacillota</taxon>
        <taxon>Clostridia</taxon>
        <taxon>Lachnospirales</taxon>
        <taxon>Lachnospiraceae</taxon>
        <taxon>Hungatella</taxon>
    </lineage>
</organism>
<feature type="transmembrane region" description="Helical" evidence="7">
    <location>
        <begin position="12"/>
        <end position="34"/>
    </location>
</feature>
<sequence length="279" mass="30693">MSAKKKDRLLTAAGAIVCLIILMFFLFPYVYLVLSSFKPPHEVVTTSPSMLPSRWTVENYQIAFSQMPVGRYFGNSVIASVASTALAVFIGSLAAYGCSRLNSTKLATGCLLITLAMRLIPMISVAIPMFGISIQWGVYDTLPFLIMFYTAFQLPFIIWMMSSYFKGVPEELEEAAQIDGCGLVRSFVSIILPVSKPGIATTTILSFLLPWNDFMFALFTTSRNAKTLPVGLSEFVTSYDINLAPMTAIATFFSIPIIIMTFYLQKYIVSGMTLGAVKG</sequence>
<accession>G5IBE7</accession>
<dbReference type="PROSITE" id="PS50928">
    <property type="entry name" value="ABC_TM1"/>
    <property type="match status" value="1"/>
</dbReference>
<feature type="transmembrane region" description="Helical" evidence="7">
    <location>
        <begin position="144"/>
        <end position="165"/>
    </location>
</feature>
<dbReference type="EMBL" id="ADLN01000006">
    <property type="protein sequence ID" value="EHI61254.1"/>
    <property type="molecule type" value="Genomic_DNA"/>
</dbReference>
<gene>
    <name evidence="9" type="ORF">HMPREF9473_00869</name>
</gene>
<dbReference type="InterPro" id="IPR035906">
    <property type="entry name" value="MetI-like_sf"/>
</dbReference>
<dbReference type="PANTHER" id="PTHR32243">
    <property type="entry name" value="MALTOSE TRANSPORT SYSTEM PERMEASE-RELATED"/>
    <property type="match status" value="1"/>
</dbReference>
<dbReference type="Pfam" id="PF00528">
    <property type="entry name" value="BPD_transp_1"/>
    <property type="match status" value="1"/>
</dbReference>
<keyword evidence="10" id="KW-1185">Reference proteome</keyword>
<comment type="caution">
    <text evidence="9">The sequence shown here is derived from an EMBL/GenBank/DDBJ whole genome shotgun (WGS) entry which is preliminary data.</text>
</comment>
<comment type="similarity">
    <text evidence="7">Belongs to the binding-protein-dependent transport system permease family.</text>
</comment>
<dbReference type="SUPFAM" id="SSF161098">
    <property type="entry name" value="MetI-like"/>
    <property type="match status" value="1"/>
</dbReference>
<name>G5IBE7_9FIRM</name>
<dbReference type="GO" id="GO:0005886">
    <property type="term" value="C:plasma membrane"/>
    <property type="evidence" value="ECO:0007669"/>
    <property type="project" value="UniProtKB-SubCell"/>
</dbReference>
<keyword evidence="2 7" id="KW-0813">Transport</keyword>
<dbReference type="Proteomes" id="UP000005384">
    <property type="component" value="Unassembled WGS sequence"/>
</dbReference>
<reference evidence="9 10" key="1">
    <citation type="submission" date="2011-08" db="EMBL/GenBank/DDBJ databases">
        <title>The Genome Sequence of Clostridium hathewayi WAL-18680.</title>
        <authorList>
            <consortium name="The Broad Institute Genome Sequencing Platform"/>
            <person name="Earl A."/>
            <person name="Ward D."/>
            <person name="Feldgarden M."/>
            <person name="Gevers D."/>
            <person name="Finegold S.M."/>
            <person name="Summanen P.H."/>
            <person name="Molitoris D.R."/>
            <person name="Song M."/>
            <person name="Daigneault M."/>
            <person name="Allen-Vercoe E."/>
            <person name="Young S.K."/>
            <person name="Zeng Q."/>
            <person name="Gargeya S."/>
            <person name="Fitzgerald M."/>
            <person name="Haas B."/>
            <person name="Abouelleil A."/>
            <person name="Alvarado L."/>
            <person name="Arachchi H.M."/>
            <person name="Berlin A."/>
            <person name="Brown A."/>
            <person name="Chapman S.B."/>
            <person name="Chen Z."/>
            <person name="Dunbar C."/>
            <person name="Freedman E."/>
            <person name="Gearin G."/>
            <person name="Gellesch M."/>
            <person name="Goldberg J."/>
            <person name="Griggs A."/>
            <person name="Gujja S."/>
            <person name="Heiman D."/>
            <person name="Howarth C."/>
            <person name="Larson L."/>
            <person name="Lui A."/>
            <person name="MacDonald P.J.P."/>
            <person name="Montmayeur A."/>
            <person name="Murphy C."/>
            <person name="Neiman D."/>
            <person name="Pearson M."/>
            <person name="Priest M."/>
            <person name="Roberts A."/>
            <person name="Saif S."/>
            <person name="Shea T."/>
            <person name="Shenoy N."/>
            <person name="Sisk P."/>
            <person name="Stolte C."/>
            <person name="Sykes S."/>
            <person name="Wortman J."/>
            <person name="Nusbaum C."/>
            <person name="Birren B."/>
        </authorList>
    </citation>
    <scope>NUCLEOTIDE SEQUENCE [LARGE SCALE GENOMIC DNA]</scope>
    <source>
        <strain evidence="9 10">WAL-18680</strain>
    </source>
</reference>
<keyword evidence="6 7" id="KW-0472">Membrane</keyword>
<protein>
    <recommendedName>
        <fullName evidence="8">ABC transmembrane type-1 domain-containing protein</fullName>
    </recommendedName>
</protein>
<feature type="transmembrane region" description="Helical" evidence="7">
    <location>
        <begin position="186"/>
        <end position="209"/>
    </location>
</feature>
<dbReference type="InterPro" id="IPR050901">
    <property type="entry name" value="BP-dep_ABC_trans_perm"/>
</dbReference>
<dbReference type="CDD" id="cd06261">
    <property type="entry name" value="TM_PBP2"/>
    <property type="match status" value="1"/>
</dbReference>
<proteinExistence type="inferred from homology"/>
<keyword evidence="5 7" id="KW-1133">Transmembrane helix</keyword>
<evidence type="ECO:0000256" key="6">
    <source>
        <dbReference type="ARBA" id="ARBA00023136"/>
    </source>
</evidence>
<feature type="transmembrane region" description="Helical" evidence="7">
    <location>
        <begin position="77"/>
        <end position="98"/>
    </location>
</feature>
<evidence type="ECO:0000313" key="9">
    <source>
        <dbReference type="EMBL" id="EHI61254.1"/>
    </source>
</evidence>
<evidence type="ECO:0000256" key="4">
    <source>
        <dbReference type="ARBA" id="ARBA00022692"/>
    </source>
</evidence>
<dbReference type="Gene3D" id="1.10.3720.10">
    <property type="entry name" value="MetI-like"/>
    <property type="match status" value="1"/>
</dbReference>
<keyword evidence="4 7" id="KW-0812">Transmembrane</keyword>
<feature type="transmembrane region" description="Helical" evidence="7">
    <location>
        <begin position="110"/>
        <end position="132"/>
    </location>
</feature>
<evidence type="ECO:0000256" key="5">
    <source>
        <dbReference type="ARBA" id="ARBA00022989"/>
    </source>
</evidence>
<evidence type="ECO:0000256" key="7">
    <source>
        <dbReference type="RuleBase" id="RU363032"/>
    </source>
</evidence>
<evidence type="ECO:0000256" key="3">
    <source>
        <dbReference type="ARBA" id="ARBA00022475"/>
    </source>
</evidence>
<dbReference type="InterPro" id="IPR000515">
    <property type="entry name" value="MetI-like"/>
</dbReference>
<dbReference type="RefSeq" id="WP_006778855.1">
    <property type="nucleotide sequence ID" value="NZ_CP040506.1"/>
</dbReference>
<keyword evidence="3" id="KW-1003">Cell membrane</keyword>
<dbReference type="HOGENOM" id="CLU_016047_1_2_9"/>
<evidence type="ECO:0000259" key="8">
    <source>
        <dbReference type="PROSITE" id="PS50928"/>
    </source>
</evidence>
<dbReference type="PATRIC" id="fig|742737.3.peg.866"/>
<dbReference type="PANTHER" id="PTHR32243:SF18">
    <property type="entry name" value="INNER MEMBRANE ABC TRANSPORTER PERMEASE PROTEIN YCJP"/>
    <property type="match status" value="1"/>
</dbReference>
<dbReference type="GO" id="GO:0055085">
    <property type="term" value="P:transmembrane transport"/>
    <property type="evidence" value="ECO:0007669"/>
    <property type="project" value="InterPro"/>
</dbReference>
<evidence type="ECO:0000256" key="2">
    <source>
        <dbReference type="ARBA" id="ARBA00022448"/>
    </source>
</evidence>
<feature type="transmembrane region" description="Helical" evidence="7">
    <location>
        <begin position="243"/>
        <end position="264"/>
    </location>
</feature>
<dbReference type="AlphaFoldDB" id="G5IBE7"/>
<comment type="subcellular location">
    <subcellularLocation>
        <location evidence="1 7">Cell membrane</location>
        <topology evidence="1 7">Multi-pass membrane protein</topology>
    </subcellularLocation>
</comment>
<evidence type="ECO:0000313" key="10">
    <source>
        <dbReference type="Proteomes" id="UP000005384"/>
    </source>
</evidence>
<feature type="domain" description="ABC transmembrane type-1" evidence="8">
    <location>
        <begin position="73"/>
        <end position="264"/>
    </location>
</feature>